<dbReference type="AlphaFoldDB" id="A0A1M5YDK4"/>
<sequence length="55" mass="6021">MKLIEKGRVVQKTGLMLAGLALLLSGCSSTEAEQAGTVLPESDYYLDLRDNEQYT</sequence>
<evidence type="ECO:0000313" key="2">
    <source>
        <dbReference type="EMBL" id="SHI10032.1"/>
    </source>
</evidence>
<gene>
    <name evidence="2" type="ORF">SAMN02745129_4110</name>
</gene>
<organism evidence="2 3">
    <name type="scientific">Ferrimonas marina</name>
    <dbReference type="NCBI Taxonomy" id="299255"/>
    <lineage>
        <taxon>Bacteria</taxon>
        <taxon>Pseudomonadati</taxon>
        <taxon>Pseudomonadota</taxon>
        <taxon>Gammaproteobacteria</taxon>
        <taxon>Alteromonadales</taxon>
        <taxon>Ferrimonadaceae</taxon>
        <taxon>Ferrimonas</taxon>
    </lineage>
</organism>
<dbReference type="Proteomes" id="UP000184268">
    <property type="component" value="Unassembled WGS sequence"/>
</dbReference>
<accession>A0A1M5YDK4</accession>
<evidence type="ECO:0000256" key="1">
    <source>
        <dbReference type="SAM" id="SignalP"/>
    </source>
</evidence>
<name>A0A1M5YDK4_9GAMM</name>
<dbReference type="EMBL" id="FQXG01000007">
    <property type="protein sequence ID" value="SHI10032.1"/>
    <property type="molecule type" value="Genomic_DNA"/>
</dbReference>
<feature type="chain" id="PRO_5009915249" evidence="1">
    <location>
        <begin position="33"/>
        <end position="55"/>
    </location>
</feature>
<keyword evidence="3" id="KW-1185">Reference proteome</keyword>
<reference evidence="2 3" key="1">
    <citation type="submission" date="2016-11" db="EMBL/GenBank/DDBJ databases">
        <authorList>
            <person name="Jaros S."/>
            <person name="Januszkiewicz K."/>
            <person name="Wedrychowicz H."/>
        </authorList>
    </citation>
    <scope>NUCLEOTIDE SEQUENCE [LARGE SCALE GENOMIC DNA]</scope>
    <source>
        <strain evidence="2 3">DSM 16917</strain>
    </source>
</reference>
<dbReference type="PROSITE" id="PS51257">
    <property type="entry name" value="PROKAR_LIPOPROTEIN"/>
    <property type="match status" value="1"/>
</dbReference>
<protein>
    <submittedName>
        <fullName evidence="2">Uncharacterized protein</fullName>
    </submittedName>
</protein>
<keyword evidence="1" id="KW-0732">Signal</keyword>
<proteinExistence type="predicted"/>
<feature type="signal peptide" evidence="1">
    <location>
        <begin position="1"/>
        <end position="32"/>
    </location>
</feature>
<dbReference type="RefSeq" id="WP_156480003.1">
    <property type="nucleotide sequence ID" value="NZ_FQXG01000007.1"/>
</dbReference>
<evidence type="ECO:0000313" key="3">
    <source>
        <dbReference type="Proteomes" id="UP000184268"/>
    </source>
</evidence>